<keyword evidence="6 8" id="KW-0067">ATP-binding</keyword>
<keyword evidence="5 8" id="KW-0418">Kinase</keyword>
<dbReference type="SUPFAM" id="SSF52540">
    <property type="entry name" value="P-loop containing nucleoside triphosphate hydrolases"/>
    <property type="match status" value="1"/>
</dbReference>
<dbReference type="HAMAP" id="MF_00376">
    <property type="entry name" value="Dephospho_CoA_kinase"/>
    <property type="match status" value="1"/>
</dbReference>
<comment type="catalytic activity">
    <reaction evidence="8">
        <text>3'-dephospho-CoA + ATP = ADP + CoA + H(+)</text>
        <dbReference type="Rhea" id="RHEA:18245"/>
        <dbReference type="ChEBI" id="CHEBI:15378"/>
        <dbReference type="ChEBI" id="CHEBI:30616"/>
        <dbReference type="ChEBI" id="CHEBI:57287"/>
        <dbReference type="ChEBI" id="CHEBI:57328"/>
        <dbReference type="ChEBI" id="CHEBI:456216"/>
        <dbReference type="EC" id="2.7.1.24"/>
    </reaction>
</comment>
<keyword evidence="4 8" id="KW-0547">Nucleotide-binding</keyword>
<dbReference type="GO" id="GO:0015937">
    <property type="term" value="P:coenzyme A biosynthetic process"/>
    <property type="evidence" value="ECO:0007669"/>
    <property type="project" value="UniProtKB-UniRule"/>
</dbReference>
<keyword evidence="7 8" id="KW-0173">Coenzyme A biosynthesis</keyword>
<dbReference type="FunFam" id="3.40.50.300:FF:000518">
    <property type="entry name" value="Dephospho-CoA kinase"/>
    <property type="match status" value="1"/>
</dbReference>
<accession>W0I0K6</accession>
<dbReference type="GO" id="GO:0005737">
    <property type="term" value="C:cytoplasm"/>
    <property type="evidence" value="ECO:0007669"/>
    <property type="project" value="UniProtKB-SubCell"/>
</dbReference>
<dbReference type="Gene3D" id="3.40.50.300">
    <property type="entry name" value="P-loop containing nucleotide triphosphate hydrolases"/>
    <property type="match status" value="1"/>
</dbReference>
<dbReference type="InterPro" id="IPR027417">
    <property type="entry name" value="P-loop_NTPase"/>
</dbReference>
<evidence type="ECO:0000313" key="11">
    <source>
        <dbReference type="Proteomes" id="UP000019028"/>
    </source>
</evidence>
<dbReference type="GO" id="GO:0005524">
    <property type="term" value="F:ATP binding"/>
    <property type="evidence" value="ECO:0007669"/>
    <property type="project" value="UniProtKB-UniRule"/>
</dbReference>
<name>W0I0K6_9GAMM</name>
<dbReference type="Proteomes" id="UP000019028">
    <property type="component" value="Chromosome"/>
</dbReference>
<protein>
    <recommendedName>
        <fullName evidence="8 9">Dephospho-CoA kinase</fullName>
        <ecNumber evidence="8 9">2.7.1.24</ecNumber>
    </recommendedName>
    <alternativeName>
        <fullName evidence="8">Dephosphocoenzyme A kinase</fullName>
    </alternativeName>
</protein>
<evidence type="ECO:0000256" key="5">
    <source>
        <dbReference type="ARBA" id="ARBA00022777"/>
    </source>
</evidence>
<evidence type="ECO:0000256" key="1">
    <source>
        <dbReference type="ARBA" id="ARBA00009018"/>
    </source>
</evidence>
<dbReference type="UniPathway" id="UPA00241">
    <property type="reaction ID" value="UER00356"/>
</dbReference>
<evidence type="ECO:0000256" key="3">
    <source>
        <dbReference type="ARBA" id="ARBA00022679"/>
    </source>
</evidence>
<dbReference type="EC" id="2.7.1.24" evidence="8 9"/>
<feature type="binding site" evidence="8">
    <location>
        <begin position="13"/>
        <end position="18"/>
    </location>
    <ligand>
        <name>ATP</name>
        <dbReference type="ChEBI" id="CHEBI:30616"/>
    </ligand>
</feature>
<dbReference type="EMBL" id="CP006569">
    <property type="protein sequence ID" value="AHF78332.1"/>
    <property type="molecule type" value="Genomic_DNA"/>
</dbReference>
<evidence type="ECO:0000256" key="8">
    <source>
        <dbReference type="HAMAP-Rule" id="MF_00376"/>
    </source>
</evidence>
<proteinExistence type="inferred from homology"/>
<keyword evidence="2 8" id="KW-0963">Cytoplasm</keyword>
<evidence type="ECO:0000256" key="7">
    <source>
        <dbReference type="ARBA" id="ARBA00022993"/>
    </source>
</evidence>
<gene>
    <name evidence="8 10" type="primary">coaE</name>
    <name evidence="10" type="ORF">Sant_3340</name>
</gene>
<dbReference type="RefSeq" id="WP_025423468.1">
    <property type="nucleotide sequence ID" value="NZ_CP006569.1"/>
</dbReference>
<comment type="pathway">
    <text evidence="8">Cofactor biosynthesis; coenzyme A biosynthesis; CoA from (R)-pantothenate: step 5/5.</text>
</comment>
<dbReference type="GO" id="GO:0004140">
    <property type="term" value="F:dephospho-CoA kinase activity"/>
    <property type="evidence" value="ECO:0007669"/>
    <property type="project" value="UniProtKB-UniRule"/>
</dbReference>
<reference evidence="10 11" key="1">
    <citation type="journal article" date="2014" name="Genome Biol. Evol.">
        <title>Genome degeneration and adaptation in a nascent stage of symbiosis.</title>
        <authorList>
            <person name="Oakeson K.F."/>
            <person name="Gil R."/>
            <person name="Clayton A.L."/>
            <person name="Dunn D.M."/>
            <person name="von Niederhausern A.C."/>
            <person name="Hamil C."/>
            <person name="Aoyagi A."/>
            <person name="Duval B."/>
            <person name="Baca A."/>
            <person name="Silva F.J."/>
            <person name="Vallier A."/>
            <person name="Jackson D.G."/>
            <person name="Latorre A."/>
            <person name="Weiss R.B."/>
            <person name="Heddi A."/>
            <person name="Moya A."/>
            <person name="Dale C."/>
        </authorList>
    </citation>
    <scope>NUCLEOTIDE SEQUENCE [LARGE SCALE GENOMIC DNA]</scope>
    <source>
        <strain evidence="10 11">HS1</strain>
    </source>
</reference>
<dbReference type="OrthoDB" id="9812943at2"/>
<organism evidence="10 11">
    <name type="scientific">Sodalis praecaptivus</name>
    <dbReference type="NCBI Taxonomy" id="1239307"/>
    <lineage>
        <taxon>Bacteria</taxon>
        <taxon>Pseudomonadati</taxon>
        <taxon>Pseudomonadota</taxon>
        <taxon>Gammaproteobacteria</taxon>
        <taxon>Enterobacterales</taxon>
        <taxon>Bruguierivoracaceae</taxon>
        <taxon>Sodalis</taxon>
    </lineage>
</organism>
<comment type="similarity">
    <text evidence="1 8">Belongs to the CoaE family.</text>
</comment>
<dbReference type="PANTHER" id="PTHR10695">
    <property type="entry name" value="DEPHOSPHO-COA KINASE-RELATED"/>
    <property type="match status" value="1"/>
</dbReference>
<dbReference type="PROSITE" id="PS51219">
    <property type="entry name" value="DPCK"/>
    <property type="match status" value="1"/>
</dbReference>
<dbReference type="KEGG" id="sod:Sant_3340"/>
<dbReference type="CDD" id="cd02022">
    <property type="entry name" value="DPCK"/>
    <property type="match status" value="1"/>
</dbReference>
<dbReference type="NCBIfam" id="TIGR00152">
    <property type="entry name" value="dephospho-CoA kinase"/>
    <property type="match status" value="1"/>
</dbReference>
<evidence type="ECO:0000256" key="6">
    <source>
        <dbReference type="ARBA" id="ARBA00022840"/>
    </source>
</evidence>
<keyword evidence="3 8" id="KW-0808">Transferase</keyword>
<dbReference type="PANTHER" id="PTHR10695:SF46">
    <property type="entry name" value="BIFUNCTIONAL COENZYME A SYNTHASE-RELATED"/>
    <property type="match status" value="1"/>
</dbReference>
<keyword evidence="11" id="KW-1185">Reference proteome</keyword>
<evidence type="ECO:0000313" key="10">
    <source>
        <dbReference type="EMBL" id="AHF78332.1"/>
    </source>
</evidence>
<dbReference type="PATRIC" id="fig|1239307.3.peg.3681"/>
<sequence>MTQYIVALTGGIGSGKSTVANAFAALGVPLVDADVIAREVVEPGSPALRAIAQRFGPAVLNADGSLDRAALRARIFSDPDEKAWLNGLLHPLIKRQTEQQLRSARAPYVLWVVPLLIENNLQQRADRVLVVDVAREVQIARTLSRDGVSREQVENILAAQVPRQRRLACADDIIDNSGRPEEITDRVATLHQRYLALAASATRQDKSP</sequence>
<dbReference type="HOGENOM" id="CLU_057180_1_2_6"/>
<dbReference type="Pfam" id="PF01121">
    <property type="entry name" value="CoaE"/>
    <property type="match status" value="1"/>
</dbReference>
<evidence type="ECO:0000256" key="4">
    <source>
        <dbReference type="ARBA" id="ARBA00022741"/>
    </source>
</evidence>
<dbReference type="AlphaFoldDB" id="W0I0K6"/>
<comment type="subcellular location">
    <subcellularLocation>
        <location evidence="8">Cytoplasm</location>
    </subcellularLocation>
</comment>
<evidence type="ECO:0000256" key="9">
    <source>
        <dbReference type="NCBIfam" id="TIGR00152"/>
    </source>
</evidence>
<dbReference type="InterPro" id="IPR001977">
    <property type="entry name" value="Depp_CoAkinase"/>
</dbReference>
<evidence type="ECO:0000256" key="2">
    <source>
        <dbReference type="ARBA" id="ARBA00022490"/>
    </source>
</evidence>
<comment type="function">
    <text evidence="8">Catalyzes the phosphorylation of the 3'-hydroxyl group of dephosphocoenzyme A to form coenzyme A.</text>
</comment>